<evidence type="ECO:0000256" key="5">
    <source>
        <dbReference type="ARBA" id="ARBA00022806"/>
    </source>
</evidence>
<evidence type="ECO:0000256" key="2">
    <source>
        <dbReference type="ARBA" id="ARBA00005446"/>
    </source>
</evidence>
<feature type="compositionally biased region" description="Basic and acidic residues" evidence="12">
    <location>
        <begin position="26"/>
        <end position="36"/>
    </location>
</feature>
<keyword evidence="9 11" id="KW-0539">Nucleus</keyword>
<evidence type="ECO:0000259" key="13">
    <source>
        <dbReference type="PROSITE" id="PS51192"/>
    </source>
</evidence>
<evidence type="ECO:0000313" key="15">
    <source>
        <dbReference type="EMBL" id="OQS03090.1"/>
    </source>
</evidence>
<dbReference type="NCBIfam" id="TIGR00614">
    <property type="entry name" value="recQ_fam"/>
    <property type="match status" value="1"/>
</dbReference>
<dbReference type="GO" id="GO:0003677">
    <property type="term" value="F:DNA binding"/>
    <property type="evidence" value="ECO:0007669"/>
    <property type="project" value="UniProtKB-KW"/>
</dbReference>
<dbReference type="PROSITE" id="PS00690">
    <property type="entry name" value="DEAH_ATP_HELICASE"/>
    <property type="match status" value="1"/>
</dbReference>
<keyword evidence="4 11" id="KW-0378">Hydrolase</keyword>
<dbReference type="CDD" id="cd18794">
    <property type="entry name" value="SF2_C_RecQ"/>
    <property type="match status" value="1"/>
</dbReference>
<dbReference type="InterPro" id="IPR027417">
    <property type="entry name" value="P-loop_NTPase"/>
</dbReference>
<dbReference type="GO" id="GO:0000724">
    <property type="term" value="P:double-strand break repair via homologous recombination"/>
    <property type="evidence" value="ECO:0007669"/>
    <property type="project" value="TreeGrafter"/>
</dbReference>
<name>A0A1V9ZZ97_9STRA</name>
<dbReference type="OrthoDB" id="10261556at2759"/>
<dbReference type="Gene3D" id="1.10.10.10">
    <property type="entry name" value="Winged helix-like DNA-binding domain superfamily/Winged helix DNA-binding domain"/>
    <property type="match status" value="1"/>
</dbReference>
<protein>
    <recommendedName>
        <fullName evidence="11">ATP-dependent DNA helicase</fullName>
        <ecNumber evidence="11">5.6.2.4</ecNumber>
    </recommendedName>
</protein>
<evidence type="ECO:0000256" key="4">
    <source>
        <dbReference type="ARBA" id="ARBA00022801"/>
    </source>
</evidence>
<dbReference type="InterPro" id="IPR002464">
    <property type="entry name" value="DNA/RNA_helicase_DEAH_CS"/>
</dbReference>
<dbReference type="FunFam" id="3.40.50.300:FF:000296">
    <property type="entry name" value="ATP-dependent DNA helicase RecQ"/>
    <property type="match status" value="1"/>
</dbReference>
<evidence type="ECO:0000256" key="3">
    <source>
        <dbReference type="ARBA" id="ARBA00022741"/>
    </source>
</evidence>
<dbReference type="GO" id="GO:0043138">
    <property type="term" value="F:3'-5' DNA helicase activity"/>
    <property type="evidence" value="ECO:0007669"/>
    <property type="project" value="UniProtKB-EC"/>
</dbReference>
<comment type="similarity">
    <text evidence="2 11">Belongs to the helicase family. RecQ subfamily.</text>
</comment>
<gene>
    <name evidence="15" type="ORF">THRCLA_04596</name>
</gene>
<dbReference type="Pfam" id="PF00271">
    <property type="entry name" value="Helicase_C"/>
    <property type="match status" value="1"/>
</dbReference>
<dbReference type="GO" id="GO:0005634">
    <property type="term" value="C:nucleus"/>
    <property type="evidence" value="ECO:0007669"/>
    <property type="project" value="UniProtKB-SubCell"/>
</dbReference>
<evidence type="ECO:0000256" key="8">
    <source>
        <dbReference type="ARBA" id="ARBA00023235"/>
    </source>
</evidence>
<evidence type="ECO:0000256" key="6">
    <source>
        <dbReference type="ARBA" id="ARBA00022840"/>
    </source>
</evidence>
<evidence type="ECO:0000256" key="12">
    <source>
        <dbReference type="SAM" id="MobiDB-lite"/>
    </source>
</evidence>
<keyword evidence="6 11" id="KW-0067">ATP-binding</keyword>
<evidence type="ECO:0000256" key="9">
    <source>
        <dbReference type="ARBA" id="ARBA00023242"/>
    </source>
</evidence>
<keyword evidence="3 11" id="KW-0547">Nucleotide-binding</keyword>
<sequence length="649" mass="74452">MVVRARIAQELGLSRKWEDKDEDNERPEVEESKERHVGEYKEVKSEDIKRKRENRLMDILPFKKVKSGYGVESLMKGARDFREKECVKANTSRNWNGYEDEEMKKALKDIFGKNEFRPGQAKTIHEAGLGRDVFVLMPTGAGKSLCYQLPACLDEGLTIVISPLLSLIEDQVAYLQGLGIRAKMLSSTISKAKQEIIFTLIMGSKVEIKLLYVTPEAITNSKKLRHALKFRVAQNMLARFVIDEAHCIDQWGHDFRKDYQSLCQLRITYPTIPIMALTATANAKIEQDIIELLHLKSPWIQRSSFNRPNFSYTVHLKFKKYFDDIKNFLVNRPHQSGIIYCTTHKECEELTENLTASISDKHTISYYHAGLENYEKSDRHVSWQRGDISVMIATIAFGMGIDKPDVRFVIHHSLPKSITHFYQESGRAGRDGLPAESVIYYSYEDFKQLLFDKGGSNRQAQIKSIRGMMDLCQNNVTCRRELILRHFGENIDDNACKDTCDSCKAKLDNMKPSLVDITEISNAIWTMCTEFLLYKTKFKFLCTVSHCMQNNTTITLLDLVHLCLGHQLPKKKRNFIGTIPGFGIGKAQGLSNEAIKQIIHFNIYKQYVVQIGKVNHEGYAQFYMKLGSKWAEWKASAQTERIMMQVSGI</sequence>
<dbReference type="PANTHER" id="PTHR13710:SF153">
    <property type="entry name" value="RECQ-LIKE DNA HELICASE BLM"/>
    <property type="match status" value="1"/>
</dbReference>
<dbReference type="InterPro" id="IPR014001">
    <property type="entry name" value="Helicase_ATP-bd"/>
</dbReference>
<dbReference type="InterPro" id="IPR011545">
    <property type="entry name" value="DEAD/DEAH_box_helicase_dom"/>
</dbReference>
<dbReference type="GO" id="GO:0005737">
    <property type="term" value="C:cytoplasm"/>
    <property type="evidence" value="ECO:0007669"/>
    <property type="project" value="TreeGrafter"/>
</dbReference>
<dbReference type="PANTHER" id="PTHR13710">
    <property type="entry name" value="DNA HELICASE RECQ FAMILY MEMBER"/>
    <property type="match status" value="1"/>
</dbReference>
<evidence type="ECO:0000313" key="16">
    <source>
        <dbReference type="Proteomes" id="UP000243217"/>
    </source>
</evidence>
<reference evidence="15 16" key="1">
    <citation type="journal article" date="2014" name="Genome Biol. Evol.">
        <title>The secreted proteins of Achlya hypogyna and Thraustotheca clavata identify the ancestral oomycete secretome and reveal gene acquisitions by horizontal gene transfer.</title>
        <authorList>
            <person name="Misner I."/>
            <person name="Blouin N."/>
            <person name="Leonard G."/>
            <person name="Richards T.A."/>
            <person name="Lane C.E."/>
        </authorList>
    </citation>
    <scope>NUCLEOTIDE SEQUENCE [LARGE SCALE GENOMIC DNA]</scope>
    <source>
        <strain evidence="15 16">ATCC 34112</strain>
    </source>
</reference>
<dbReference type="SMART" id="SM00487">
    <property type="entry name" value="DEXDc"/>
    <property type="match status" value="1"/>
</dbReference>
<keyword evidence="5 11" id="KW-0347">Helicase</keyword>
<dbReference type="GO" id="GO:0009378">
    <property type="term" value="F:four-way junction helicase activity"/>
    <property type="evidence" value="ECO:0007669"/>
    <property type="project" value="TreeGrafter"/>
</dbReference>
<dbReference type="GO" id="GO:0005694">
    <property type="term" value="C:chromosome"/>
    <property type="evidence" value="ECO:0007669"/>
    <property type="project" value="TreeGrafter"/>
</dbReference>
<dbReference type="Gene3D" id="3.40.50.300">
    <property type="entry name" value="P-loop containing nucleotide triphosphate hydrolases"/>
    <property type="match status" value="2"/>
</dbReference>
<dbReference type="PROSITE" id="PS51194">
    <property type="entry name" value="HELICASE_CTER"/>
    <property type="match status" value="1"/>
</dbReference>
<evidence type="ECO:0000259" key="14">
    <source>
        <dbReference type="PROSITE" id="PS51194"/>
    </source>
</evidence>
<keyword evidence="16" id="KW-1185">Reference proteome</keyword>
<evidence type="ECO:0000256" key="7">
    <source>
        <dbReference type="ARBA" id="ARBA00023125"/>
    </source>
</evidence>
<dbReference type="Pfam" id="PF16124">
    <property type="entry name" value="RecQ_Zn_bind"/>
    <property type="match status" value="1"/>
</dbReference>
<dbReference type="GO" id="GO:0016887">
    <property type="term" value="F:ATP hydrolysis activity"/>
    <property type="evidence" value="ECO:0007669"/>
    <property type="project" value="RHEA"/>
</dbReference>
<evidence type="ECO:0000256" key="11">
    <source>
        <dbReference type="RuleBase" id="RU364117"/>
    </source>
</evidence>
<dbReference type="InterPro" id="IPR036388">
    <property type="entry name" value="WH-like_DNA-bd_sf"/>
</dbReference>
<organism evidence="15 16">
    <name type="scientific">Thraustotheca clavata</name>
    <dbReference type="NCBI Taxonomy" id="74557"/>
    <lineage>
        <taxon>Eukaryota</taxon>
        <taxon>Sar</taxon>
        <taxon>Stramenopiles</taxon>
        <taxon>Oomycota</taxon>
        <taxon>Saprolegniomycetes</taxon>
        <taxon>Saprolegniales</taxon>
        <taxon>Achlyaceae</taxon>
        <taxon>Thraustotheca</taxon>
    </lineage>
</organism>
<comment type="subcellular location">
    <subcellularLocation>
        <location evidence="1 11">Nucleus</location>
    </subcellularLocation>
</comment>
<comment type="caution">
    <text evidence="15">The sequence shown here is derived from an EMBL/GenBank/DDBJ whole genome shotgun (WGS) entry which is preliminary data.</text>
</comment>
<comment type="catalytic activity">
    <reaction evidence="10 11">
        <text>Couples ATP hydrolysis with the unwinding of duplex DNA by translocating in the 3'-5' direction.</text>
        <dbReference type="EC" id="5.6.2.4"/>
    </reaction>
</comment>
<feature type="domain" description="Helicase ATP-binding" evidence="13">
    <location>
        <begin position="124"/>
        <end position="299"/>
    </location>
</feature>
<dbReference type="AlphaFoldDB" id="A0A1V9ZZ97"/>
<feature type="region of interest" description="Disordered" evidence="12">
    <location>
        <begin position="16"/>
        <end position="36"/>
    </location>
</feature>
<dbReference type="STRING" id="74557.A0A1V9ZZ97"/>
<keyword evidence="7" id="KW-0238">DNA-binding</keyword>
<feature type="domain" description="Helicase C-terminal" evidence="14">
    <location>
        <begin position="324"/>
        <end position="477"/>
    </location>
</feature>
<dbReference type="SMART" id="SM00490">
    <property type="entry name" value="HELICc"/>
    <property type="match status" value="1"/>
</dbReference>
<comment type="catalytic activity">
    <reaction evidence="11">
        <text>ATP + H2O = ADP + phosphate + H(+)</text>
        <dbReference type="Rhea" id="RHEA:13065"/>
        <dbReference type="ChEBI" id="CHEBI:15377"/>
        <dbReference type="ChEBI" id="CHEBI:15378"/>
        <dbReference type="ChEBI" id="CHEBI:30616"/>
        <dbReference type="ChEBI" id="CHEBI:43474"/>
        <dbReference type="ChEBI" id="CHEBI:456216"/>
    </reaction>
</comment>
<dbReference type="Pfam" id="PF00270">
    <property type="entry name" value="DEAD"/>
    <property type="match status" value="1"/>
</dbReference>
<evidence type="ECO:0000256" key="10">
    <source>
        <dbReference type="ARBA" id="ARBA00034617"/>
    </source>
</evidence>
<keyword evidence="8" id="KW-0413">Isomerase</keyword>
<dbReference type="CDD" id="cd17920">
    <property type="entry name" value="DEXHc_RecQ"/>
    <property type="match status" value="1"/>
</dbReference>
<dbReference type="EMBL" id="JNBS01000998">
    <property type="protein sequence ID" value="OQS03090.1"/>
    <property type="molecule type" value="Genomic_DNA"/>
</dbReference>
<accession>A0A1V9ZZ97</accession>
<dbReference type="InterPro" id="IPR004589">
    <property type="entry name" value="DNA_helicase_ATP-dep_RecQ"/>
</dbReference>
<dbReference type="GO" id="GO:0005524">
    <property type="term" value="F:ATP binding"/>
    <property type="evidence" value="ECO:0007669"/>
    <property type="project" value="UniProtKB-KW"/>
</dbReference>
<evidence type="ECO:0000256" key="1">
    <source>
        <dbReference type="ARBA" id="ARBA00004123"/>
    </source>
</evidence>
<dbReference type="Proteomes" id="UP000243217">
    <property type="component" value="Unassembled WGS sequence"/>
</dbReference>
<dbReference type="PROSITE" id="PS51192">
    <property type="entry name" value="HELICASE_ATP_BIND_1"/>
    <property type="match status" value="1"/>
</dbReference>
<dbReference type="InterPro" id="IPR032284">
    <property type="entry name" value="RecQ_Zn-bd"/>
</dbReference>
<dbReference type="InterPro" id="IPR001650">
    <property type="entry name" value="Helicase_C-like"/>
</dbReference>
<proteinExistence type="inferred from homology"/>
<dbReference type="EC" id="5.6.2.4" evidence="11"/>
<dbReference type="SUPFAM" id="SSF52540">
    <property type="entry name" value="P-loop containing nucleoside triphosphate hydrolases"/>
    <property type="match status" value="1"/>
</dbReference>